<dbReference type="PANTHER" id="PTHR36873">
    <property type="entry name" value="HYPOTHETICAL GENE SUPPORTED BY BC079057"/>
    <property type="match status" value="1"/>
</dbReference>
<name>A0A811ZKZ2_NYCPR</name>
<protein>
    <submittedName>
        <fullName evidence="1">(raccoon dog) hypothetical protein</fullName>
    </submittedName>
</protein>
<dbReference type="Proteomes" id="UP000645828">
    <property type="component" value="Unassembled WGS sequence"/>
</dbReference>
<comment type="caution">
    <text evidence="1">The sequence shown here is derived from an EMBL/GenBank/DDBJ whole genome shotgun (WGS) entry which is preliminary data.</text>
</comment>
<proteinExistence type="predicted"/>
<organism evidence="1 2">
    <name type="scientific">Nyctereutes procyonoides</name>
    <name type="common">Raccoon dog</name>
    <name type="synonym">Canis procyonoides</name>
    <dbReference type="NCBI Taxonomy" id="34880"/>
    <lineage>
        <taxon>Eukaryota</taxon>
        <taxon>Metazoa</taxon>
        <taxon>Chordata</taxon>
        <taxon>Craniata</taxon>
        <taxon>Vertebrata</taxon>
        <taxon>Euteleostomi</taxon>
        <taxon>Mammalia</taxon>
        <taxon>Eutheria</taxon>
        <taxon>Laurasiatheria</taxon>
        <taxon>Carnivora</taxon>
        <taxon>Caniformia</taxon>
        <taxon>Canidae</taxon>
        <taxon>Nyctereutes</taxon>
    </lineage>
</organism>
<gene>
    <name evidence="1" type="ORF">NYPRO_LOCUS22352</name>
</gene>
<sequence length="450" mass="52251">MTEKILEKLDILDEQEKILLARRTKKNRLQSQGKKKTLVTPLTFDFQLEFEEDIVPSTSKKVPRITEDKSYSIKKTKRYICFKNEPEPRKSDFGKLNLGPHIVSTNIRTQESKSIEPVKENLKSRSFRHFLYLKDTAETKQACRRTLDPTTIYPAPKIQSSAYKKEKDSTLFAAQTGENPEESFDLAGRLEDYINKRRKSPPQTGDFSKEENKTIRNDQLSEYCSIRKKNLLPLCFEDELKRPNAKIINISPAKTVTSHMEQNDTNPIIFHETGYVQMLLLTKNRLPLYPMEKENIYPHKRPDFVLERNCEILKSLISDQCIIPSKPKRIMPTAWKRDIRALSLKVGHRVVEGKLKKETSKQTFENISWSKLYDFSQTFSSLTKKFVGFFDKTVIQEMSARHGNLERMFSTVKPISKFSALPVKYGSKPLKTILEVHKLNNITPLDDLLK</sequence>
<reference evidence="1" key="1">
    <citation type="submission" date="2020-12" db="EMBL/GenBank/DDBJ databases">
        <authorList>
            <consortium name="Molecular Ecology Group"/>
        </authorList>
    </citation>
    <scope>NUCLEOTIDE SEQUENCE</scope>
    <source>
        <strain evidence="1">TBG_1078</strain>
    </source>
</reference>
<dbReference type="EMBL" id="CAJHUB010000769">
    <property type="protein sequence ID" value="CAD7689558.1"/>
    <property type="molecule type" value="Genomic_DNA"/>
</dbReference>
<dbReference type="AlphaFoldDB" id="A0A811ZKZ2"/>
<keyword evidence="2" id="KW-1185">Reference proteome</keyword>
<evidence type="ECO:0000313" key="2">
    <source>
        <dbReference type="Proteomes" id="UP000645828"/>
    </source>
</evidence>
<accession>A0A811ZKZ2</accession>
<evidence type="ECO:0000313" key="1">
    <source>
        <dbReference type="EMBL" id="CAD7689558.1"/>
    </source>
</evidence>
<dbReference type="Pfam" id="PF15078">
    <property type="entry name" value="DUF4545"/>
    <property type="match status" value="1"/>
</dbReference>
<dbReference type="InterPro" id="IPR027847">
    <property type="entry name" value="DUF4545"/>
</dbReference>
<dbReference type="PANTHER" id="PTHR36873:SF1">
    <property type="entry name" value="HYPOTHETICAL GENE SUPPORTED BY BC079057"/>
    <property type="match status" value="1"/>
</dbReference>